<organism evidence="2 3">
    <name type="scientific">Araneus ventricosus</name>
    <name type="common">Orbweaver spider</name>
    <name type="synonym">Epeira ventricosa</name>
    <dbReference type="NCBI Taxonomy" id="182803"/>
    <lineage>
        <taxon>Eukaryota</taxon>
        <taxon>Metazoa</taxon>
        <taxon>Ecdysozoa</taxon>
        <taxon>Arthropoda</taxon>
        <taxon>Chelicerata</taxon>
        <taxon>Arachnida</taxon>
        <taxon>Araneae</taxon>
        <taxon>Araneomorphae</taxon>
        <taxon>Entelegynae</taxon>
        <taxon>Araneoidea</taxon>
        <taxon>Araneidae</taxon>
        <taxon>Araneus</taxon>
    </lineage>
</organism>
<comment type="caution">
    <text evidence="2">The sequence shown here is derived from an EMBL/GenBank/DDBJ whole genome shotgun (WGS) entry which is preliminary data.</text>
</comment>
<evidence type="ECO:0000256" key="1">
    <source>
        <dbReference type="SAM" id="MobiDB-lite"/>
    </source>
</evidence>
<dbReference type="EMBL" id="BGPR01000010">
    <property type="protein sequence ID" value="GBL76385.1"/>
    <property type="molecule type" value="Genomic_DNA"/>
</dbReference>
<gene>
    <name evidence="2" type="ORF">AVEN_53164_1</name>
</gene>
<sequence length="76" mass="8304">MRTRRIQGNKPDSTYPPGRIQGGYVESGFKPFSETKIQPQCQRRPCVAMSSGDAGCHGCLRLSRHGQKSLSVPEAA</sequence>
<feature type="region of interest" description="Disordered" evidence="1">
    <location>
        <begin position="1"/>
        <end position="21"/>
    </location>
</feature>
<evidence type="ECO:0000313" key="3">
    <source>
        <dbReference type="Proteomes" id="UP000499080"/>
    </source>
</evidence>
<name>A0A4Y2AAR2_ARAVE</name>
<dbReference type="AlphaFoldDB" id="A0A4Y2AAR2"/>
<proteinExistence type="predicted"/>
<accession>A0A4Y2AAR2</accession>
<dbReference type="Proteomes" id="UP000499080">
    <property type="component" value="Unassembled WGS sequence"/>
</dbReference>
<evidence type="ECO:0000313" key="2">
    <source>
        <dbReference type="EMBL" id="GBL76385.1"/>
    </source>
</evidence>
<protein>
    <submittedName>
        <fullName evidence="2">Uncharacterized protein</fullName>
    </submittedName>
</protein>
<reference evidence="2 3" key="1">
    <citation type="journal article" date="2019" name="Sci. Rep.">
        <title>Orb-weaving spider Araneus ventricosus genome elucidates the spidroin gene catalogue.</title>
        <authorList>
            <person name="Kono N."/>
            <person name="Nakamura H."/>
            <person name="Ohtoshi R."/>
            <person name="Moran D.A.P."/>
            <person name="Shinohara A."/>
            <person name="Yoshida Y."/>
            <person name="Fujiwara M."/>
            <person name="Mori M."/>
            <person name="Tomita M."/>
            <person name="Arakawa K."/>
        </authorList>
    </citation>
    <scope>NUCLEOTIDE SEQUENCE [LARGE SCALE GENOMIC DNA]</scope>
</reference>
<keyword evidence="3" id="KW-1185">Reference proteome</keyword>